<evidence type="ECO:0000313" key="8">
    <source>
        <dbReference type="EMBL" id="MBE0401645.1"/>
    </source>
</evidence>
<evidence type="ECO:0000313" key="9">
    <source>
        <dbReference type="Proteomes" id="UP001645039"/>
    </source>
</evidence>
<dbReference type="RefSeq" id="WP_096281665.1">
    <property type="nucleotide sequence ID" value="NZ_CBCSBM010000018.1"/>
</dbReference>
<sequence length="312" mass="33036">MGLLRAVVTPLLVSMVAFSAGTAGASEPALKVVASFSIINDFAQQIGGDRIALTSIVGPDSDAHMYEPTPADVKAVAQADIVLINGLMFEGFLARLIEASGSDAEIVTLTDNAEILQDPQGGHYHFIGDKAVFHAAPEDPHAWQSVSNAQVYVSNIAQAFCAADPAGCRAYEANQQRYSTTLTALDDDIREQLSTLPESRRTAVVAHHAFRYFENAYGLTFFAPQGMSTESEASAANVAGLIDELQSQQVSAVFAENISNPRLVEQIATEAGLPMGGTLYSDALSNAAGPASTYEAMMRYNVATLMSALTPP</sequence>
<dbReference type="Pfam" id="PF01297">
    <property type="entry name" value="ZnuA"/>
    <property type="match status" value="1"/>
</dbReference>
<organism evidence="8 9">
    <name type="scientific">Halomonas casei</name>
    <dbReference type="NCBI Taxonomy" id="2742613"/>
    <lineage>
        <taxon>Bacteria</taxon>
        <taxon>Pseudomonadati</taxon>
        <taxon>Pseudomonadota</taxon>
        <taxon>Gammaproteobacteria</taxon>
        <taxon>Oceanospirillales</taxon>
        <taxon>Halomonadaceae</taxon>
        <taxon>Halomonas</taxon>
    </lineage>
</organism>
<keyword evidence="5 7" id="KW-0732">Signal</keyword>
<evidence type="ECO:0000256" key="7">
    <source>
        <dbReference type="SAM" id="SignalP"/>
    </source>
</evidence>
<dbReference type="Gene3D" id="3.40.50.1980">
    <property type="entry name" value="Nitrogenase molybdenum iron protein domain"/>
    <property type="match status" value="2"/>
</dbReference>
<dbReference type="PANTHER" id="PTHR42953:SF1">
    <property type="entry name" value="METAL-BINDING PROTEIN HI_0362-RELATED"/>
    <property type="match status" value="1"/>
</dbReference>
<dbReference type="PRINTS" id="PR00691">
    <property type="entry name" value="ADHESINB"/>
</dbReference>
<dbReference type="InterPro" id="IPR006128">
    <property type="entry name" value="Lipoprotein_PsaA-like"/>
</dbReference>
<dbReference type="InterPro" id="IPR006127">
    <property type="entry name" value="ZnuA-like"/>
</dbReference>
<evidence type="ECO:0000256" key="4">
    <source>
        <dbReference type="ARBA" id="ARBA00022723"/>
    </source>
</evidence>
<dbReference type="InterPro" id="IPR006129">
    <property type="entry name" value="AdhesinB"/>
</dbReference>
<feature type="chain" id="PRO_5045604149" evidence="7">
    <location>
        <begin position="26"/>
        <end position="312"/>
    </location>
</feature>
<keyword evidence="9" id="KW-1185">Reference proteome</keyword>
<gene>
    <name evidence="8" type="ORF">EI168_16275</name>
</gene>
<keyword evidence="4" id="KW-0479">Metal-binding</keyword>
<evidence type="ECO:0000256" key="5">
    <source>
        <dbReference type="ARBA" id="ARBA00022729"/>
    </source>
</evidence>
<feature type="signal peptide" evidence="7">
    <location>
        <begin position="1"/>
        <end position="25"/>
    </location>
</feature>
<dbReference type="Proteomes" id="UP001645039">
    <property type="component" value="Unassembled WGS sequence"/>
</dbReference>
<comment type="subcellular location">
    <subcellularLocation>
        <location evidence="1">Cell envelope</location>
    </subcellularLocation>
</comment>
<evidence type="ECO:0000256" key="1">
    <source>
        <dbReference type="ARBA" id="ARBA00004196"/>
    </source>
</evidence>
<comment type="similarity">
    <text evidence="2 6">Belongs to the bacterial solute-binding protein 9 family.</text>
</comment>
<protein>
    <submittedName>
        <fullName evidence="8">Zinc ABC transporter substrate-binding protein</fullName>
    </submittedName>
</protein>
<dbReference type="InterPro" id="IPR050492">
    <property type="entry name" value="Bact_metal-bind_prot9"/>
</dbReference>
<evidence type="ECO:0000256" key="6">
    <source>
        <dbReference type="RuleBase" id="RU003512"/>
    </source>
</evidence>
<dbReference type="PRINTS" id="PR00690">
    <property type="entry name" value="ADHESNFAMILY"/>
</dbReference>
<reference evidence="8 9" key="1">
    <citation type="submission" date="2020-07" db="EMBL/GenBank/DDBJ databases">
        <title>Halophilic bacteria isolated from french cheeses.</title>
        <authorList>
            <person name="Kothe C.I."/>
            <person name="Farah-Kraiem B."/>
            <person name="Renault P."/>
            <person name="Dridi B."/>
        </authorList>
    </citation>
    <scope>NUCLEOTIDE SEQUENCE [LARGE SCALE GENOMIC DNA]</scope>
    <source>
        <strain evidence="8 9">FME1</strain>
    </source>
</reference>
<proteinExistence type="inferred from homology"/>
<dbReference type="PANTHER" id="PTHR42953">
    <property type="entry name" value="HIGH-AFFINITY ZINC UPTAKE SYSTEM PROTEIN ZNUA-RELATED"/>
    <property type="match status" value="1"/>
</dbReference>
<accession>A0ABR9F8Z5</accession>
<keyword evidence="3 6" id="KW-0813">Transport</keyword>
<comment type="caution">
    <text evidence="8">The sequence shown here is derived from an EMBL/GenBank/DDBJ whole genome shotgun (WGS) entry which is preliminary data.</text>
</comment>
<dbReference type="SUPFAM" id="SSF53807">
    <property type="entry name" value="Helical backbone' metal receptor"/>
    <property type="match status" value="1"/>
</dbReference>
<evidence type="ECO:0000256" key="2">
    <source>
        <dbReference type="ARBA" id="ARBA00011028"/>
    </source>
</evidence>
<name>A0ABR9F8Z5_9GAMM</name>
<evidence type="ECO:0000256" key="3">
    <source>
        <dbReference type="ARBA" id="ARBA00022448"/>
    </source>
</evidence>
<dbReference type="EMBL" id="RRZD01000021">
    <property type="protein sequence ID" value="MBE0401645.1"/>
    <property type="molecule type" value="Genomic_DNA"/>
</dbReference>